<evidence type="ECO:0000256" key="1">
    <source>
        <dbReference type="ARBA" id="ARBA00023015"/>
    </source>
</evidence>
<dbReference type="SUPFAM" id="SSF46785">
    <property type="entry name" value="Winged helix' DNA-binding domain"/>
    <property type="match status" value="1"/>
</dbReference>
<dbReference type="RefSeq" id="WP_065656401.1">
    <property type="nucleotide sequence ID" value="NZ_JAALZV010000020.1"/>
</dbReference>
<accession>A0A2L2LHA2</accession>
<dbReference type="InterPro" id="IPR051081">
    <property type="entry name" value="HTH_MetalResp_TranReg"/>
</dbReference>
<reference evidence="5 6" key="1">
    <citation type="submission" date="2018-02" db="EMBL/GenBank/DDBJ databases">
        <title>Complete genome sequence of Agrobacterium tumefaciens 1D1609.</title>
        <authorList>
            <person name="Cho S.-T."/>
            <person name="Haryono M."/>
            <person name="Chang H.-H."/>
            <person name="Santos M.N."/>
            <person name="Lai E.-M."/>
            <person name="Kuo C.-H."/>
        </authorList>
    </citation>
    <scope>NUCLEOTIDE SEQUENCE [LARGE SCALE GENOMIC DNA]</scope>
    <source>
        <strain evidence="5 6">1D1609</strain>
    </source>
</reference>
<keyword evidence="3" id="KW-0804">Transcription</keyword>
<proteinExistence type="predicted"/>
<gene>
    <name evidence="5" type="ORF">At1D1609_36580</name>
</gene>
<dbReference type="CDD" id="cd00090">
    <property type="entry name" value="HTH_ARSR"/>
    <property type="match status" value="1"/>
</dbReference>
<dbReference type="PROSITE" id="PS50987">
    <property type="entry name" value="HTH_ARSR_2"/>
    <property type="match status" value="1"/>
</dbReference>
<evidence type="ECO:0000256" key="2">
    <source>
        <dbReference type="ARBA" id="ARBA00023125"/>
    </source>
</evidence>
<dbReference type="AlphaFoldDB" id="A0A2L2LHA2"/>
<dbReference type="PANTHER" id="PTHR33154">
    <property type="entry name" value="TRANSCRIPTIONAL REGULATOR, ARSR FAMILY"/>
    <property type="match status" value="1"/>
</dbReference>
<dbReference type="GO" id="GO:0003677">
    <property type="term" value="F:DNA binding"/>
    <property type="evidence" value="ECO:0007669"/>
    <property type="project" value="UniProtKB-KW"/>
</dbReference>
<dbReference type="Proteomes" id="UP000237717">
    <property type="component" value="Chromosome II"/>
</dbReference>
<evidence type="ECO:0000313" key="5">
    <source>
        <dbReference type="EMBL" id="AVH43711.1"/>
    </source>
</evidence>
<dbReference type="InterPro" id="IPR036388">
    <property type="entry name" value="WH-like_DNA-bd_sf"/>
</dbReference>
<dbReference type="InterPro" id="IPR011991">
    <property type="entry name" value="ArsR-like_HTH"/>
</dbReference>
<evidence type="ECO:0000313" key="6">
    <source>
        <dbReference type="Proteomes" id="UP000237717"/>
    </source>
</evidence>
<dbReference type="InterPro" id="IPR001845">
    <property type="entry name" value="HTH_ArsR_DNA-bd_dom"/>
</dbReference>
<protein>
    <submittedName>
        <fullName evidence="5">ArsR family transcriptional regulator</fullName>
    </submittedName>
</protein>
<evidence type="ECO:0000256" key="3">
    <source>
        <dbReference type="ARBA" id="ARBA00023163"/>
    </source>
</evidence>
<dbReference type="GO" id="GO:0003700">
    <property type="term" value="F:DNA-binding transcription factor activity"/>
    <property type="evidence" value="ECO:0007669"/>
    <property type="project" value="InterPro"/>
</dbReference>
<dbReference type="Gene3D" id="1.10.10.10">
    <property type="entry name" value="Winged helix-like DNA-binding domain superfamily/Winged helix DNA-binding domain"/>
    <property type="match status" value="1"/>
</dbReference>
<dbReference type="EMBL" id="CP026925">
    <property type="protein sequence ID" value="AVH43711.1"/>
    <property type="molecule type" value="Genomic_DNA"/>
</dbReference>
<feature type="domain" description="HTH arsR-type" evidence="4">
    <location>
        <begin position="14"/>
        <end position="106"/>
    </location>
</feature>
<dbReference type="PANTHER" id="PTHR33154:SF33">
    <property type="entry name" value="TRANSCRIPTIONAL REPRESSOR SDPR"/>
    <property type="match status" value="1"/>
</dbReference>
<keyword evidence="2" id="KW-0238">DNA-binding</keyword>
<dbReference type="Pfam" id="PF01022">
    <property type="entry name" value="HTH_5"/>
    <property type="match status" value="1"/>
</dbReference>
<keyword evidence="1" id="KW-0805">Transcription regulation</keyword>
<sequence>MTNEKSNEEMEKALSSDSSFQRVFEALASAPRRRILAYLAHTSLTAGEIAARFDMSKPSISQHLSVLENAGLIAKKRQGQFIHYSIIPNNLANTLNSFVQDVCPIARPLKKESRQIADSKTASR</sequence>
<evidence type="ECO:0000259" key="4">
    <source>
        <dbReference type="PROSITE" id="PS50987"/>
    </source>
</evidence>
<name>A0A2L2LHA2_AGRTU</name>
<organism evidence="5 6">
    <name type="scientific">Agrobacterium tumefaciens</name>
    <dbReference type="NCBI Taxonomy" id="358"/>
    <lineage>
        <taxon>Bacteria</taxon>
        <taxon>Pseudomonadati</taxon>
        <taxon>Pseudomonadota</taxon>
        <taxon>Alphaproteobacteria</taxon>
        <taxon>Hyphomicrobiales</taxon>
        <taxon>Rhizobiaceae</taxon>
        <taxon>Rhizobium/Agrobacterium group</taxon>
        <taxon>Agrobacterium</taxon>
        <taxon>Agrobacterium tumefaciens complex</taxon>
    </lineage>
</organism>
<dbReference type="SMART" id="SM00418">
    <property type="entry name" value="HTH_ARSR"/>
    <property type="match status" value="1"/>
</dbReference>
<dbReference type="NCBIfam" id="NF033788">
    <property type="entry name" value="HTH_metalloreg"/>
    <property type="match status" value="1"/>
</dbReference>
<dbReference type="PRINTS" id="PR00778">
    <property type="entry name" value="HTHARSR"/>
</dbReference>
<dbReference type="InterPro" id="IPR036390">
    <property type="entry name" value="WH_DNA-bd_sf"/>
</dbReference>